<comment type="caution">
    <text evidence="2">The sequence shown here is derived from an EMBL/GenBank/DDBJ whole genome shotgun (WGS) entry which is preliminary data.</text>
</comment>
<dbReference type="OrthoDB" id="106784at2759"/>
<keyword evidence="3" id="KW-1185">Reference proteome</keyword>
<evidence type="ECO:0000313" key="2">
    <source>
        <dbReference type="EMBL" id="KAG2315307.1"/>
    </source>
</evidence>
<name>A0A8X8AYI0_BRACI</name>
<dbReference type="Proteomes" id="UP000886595">
    <property type="component" value="Unassembled WGS sequence"/>
</dbReference>
<dbReference type="AlphaFoldDB" id="A0A8X8AYI0"/>
<evidence type="ECO:0000313" key="3">
    <source>
        <dbReference type="Proteomes" id="UP000886595"/>
    </source>
</evidence>
<organism evidence="2 3">
    <name type="scientific">Brassica carinata</name>
    <name type="common">Ethiopian mustard</name>
    <name type="synonym">Abyssinian cabbage</name>
    <dbReference type="NCBI Taxonomy" id="52824"/>
    <lineage>
        <taxon>Eukaryota</taxon>
        <taxon>Viridiplantae</taxon>
        <taxon>Streptophyta</taxon>
        <taxon>Embryophyta</taxon>
        <taxon>Tracheophyta</taxon>
        <taxon>Spermatophyta</taxon>
        <taxon>Magnoliopsida</taxon>
        <taxon>eudicotyledons</taxon>
        <taxon>Gunneridae</taxon>
        <taxon>Pentapetalae</taxon>
        <taxon>rosids</taxon>
        <taxon>malvids</taxon>
        <taxon>Brassicales</taxon>
        <taxon>Brassicaceae</taxon>
        <taxon>Brassiceae</taxon>
        <taxon>Brassica</taxon>
    </lineage>
</organism>
<proteinExistence type="predicted"/>
<accession>A0A8X8AYI0</accession>
<evidence type="ECO:0000256" key="1">
    <source>
        <dbReference type="SAM" id="MobiDB-lite"/>
    </source>
</evidence>
<feature type="compositionally biased region" description="Basic and acidic residues" evidence="1">
    <location>
        <begin position="32"/>
        <end position="44"/>
    </location>
</feature>
<gene>
    <name evidence="2" type="ORF">Bca52824_018429</name>
</gene>
<sequence>MVDDILFSIASQMVTLITMLKRVKLPTGVPKSMDDSKKEMERLPSRTCSVGELPPELQCLLCKEVMEDAALTNICRFQSFCMTNVIYSICSSSQFS</sequence>
<dbReference type="EMBL" id="JAAMPC010000004">
    <property type="protein sequence ID" value="KAG2315307.1"/>
    <property type="molecule type" value="Genomic_DNA"/>
</dbReference>
<protein>
    <submittedName>
        <fullName evidence="2">Uncharacterized protein</fullName>
    </submittedName>
</protein>
<feature type="region of interest" description="Disordered" evidence="1">
    <location>
        <begin position="28"/>
        <end position="49"/>
    </location>
</feature>
<reference evidence="2 3" key="1">
    <citation type="submission" date="2020-02" db="EMBL/GenBank/DDBJ databases">
        <authorList>
            <person name="Ma Q."/>
            <person name="Huang Y."/>
            <person name="Song X."/>
            <person name="Pei D."/>
        </authorList>
    </citation>
    <scope>NUCLEOTIDE SEQUENCE [LARGE SCALE GENOMIC DNA]</scope>
    <source>
        <strain evidence="2">Sxm20200214</strain>
        <tissue evidence="2">Leaf</tissue>
    </source>
</reference>